<reference evidence="1 2" key="1">
    <citation type="journal article" date="2013" name="Proc. Natl. Acad. Sci. U.S.A.">
        <title>Fine-scale variation in meiotic recombination in Mimulus inferred from population shotgun sequencing.</title>
        <authorList>
            <person name="Hellsten U."/>
            <person name="Wright K.M."/>
            <person name="Jenkins J."/>
            <person name="Shu S."/>
            <person name="Yuan Y."/>
            <person name="Wessler S.R."/>
            <person name="Schmutz J."/>
            <person name="Willis J.H."/>
            <person name="Rokhsar D.S."/>
        </authorList>
    </citation>
    <scope>NUCLEOTIDE SEQUENCE [LARGE SCALE GENOMIC DNA]</scope>
    <source>
        <strain evidence="2">cv. DUN x IM62</strain>
    </source>
</reference>
<evidence type="ECO:0000313" key="1">
    <source>
        <dbReference type="EMBL" id="EYU43165.1"/>
    </source>
</evidence>
<dbReference type="EMBL" id="KI630264">
    <property type="protein sequence ID" value="EYU43165.1"/>
    <property type="molecule type" value="Genomic_DNA"/>
</dbReference>
<organism evidence="1 2">
    <name type="scientific">Erythranthe guttata</name>
    <name type="common">Yellow monkey flower</name>
    <name type="synonym">Mimulus guttatus</name>
    <dbReference type="NCBI Taxonomy" id="4155"/>
    <lineage>
        <taxon>Eukaryota</taxon>
        <taxon>Viridiplantae</taxon>
        <taxon>Streptophyta</taxon>
        <taxon>Embryophyta</taxon>
        <taxon>Tracheophyta</taxon>
        <taxon>Spermatophyta</taxon>
        <taxon>Magnoliopsida</taxon>
        <taxon>eudicotyledons</taxon>
        <taxon>Gunneridae</taxon>
        <taxon>Pentapetalae</taxon>
        <taxon>asterids</taxon>
        <taxon>lamiids</taxon>
        <taxon>Lamiales</taxon>
        <taxon>Phrymaceae</taxon>
        <taxon>Erythranthe</taxon>
    </lineage>
</organism>
<gene>
    <name evidence="1" type="ORF">MIMGU_mgv1a016947mg</name>
</gene>
<sequence>MACRKKTKGARRLEDVVSDEDIPTILYQFMSAIKKHGQFPPDGDKETTSKWSEARSAAMALQEKDVPIYNEAELNAVITMKHSYGFDGRIVLDRDFLGDK</sequence>
<evidence type="ECO:0000313" key="2">
    <source>
        <dbReference type="Proteomes" id="UP000030748"/>
    </source>
</evidence>
<proteinExistence type="predicted"/>
<keyword evidence="2" id="KW-1185">Reference proteome</keyword>
<name>A0A022RW27_ERYGU</name>
<accession>A0A022RW27</accession>
<protein>
    <submittedName>
        <fullName evidence="1">Uncharacterized protein</fullName>
    </submittedName>
</protein>
<dbReference type="Proteomes" id="UP000030748">
    <property type="component" value="Unassembled WGS sequence"/>
</dbReference>
<dbReference type="AlphaFoldDB" id="A0A022RW27"/>